<feature type="compositionally biased region" description="Basic and acidic residues" evidence="1">
    <location>
        <begin position="666"/>
        <end position="677"/>
    </location>
</feature>
<dbReference type="VEuPathDB" id="FungiDB:PC110_g8721"/>
<evidence type="ECO:0000313" key="3">
    <source>
        <dbReference type="Proteomes" id="UP000688947"/>
    </source>
</evidence>
<comment type="caution">
    <text evidence="2">The sequence shown here is derived from an EMBL/GenBank/DDBJ whole genome shotgun (WGS) entry which is preliminary data.</text>
</comment>
<dbReference type="EMBL" id="JAENGZ010000069">
    <property type="protein sequence ID" value="KAG6970658.1"/>
    <property type="molecule type" value="Genomic_DNA"/>
</dbReference>
<feature type="region of interest" description="Disordered" evidence="1">
    <location>
        <begin position="104"/>
        <end position="128"/>
    </location>
</feature>
<sequence>MEQHTGLPSPALDELLRDEDYAELALEPAAVDRLMGGQCLVEQLSHQDATQRKRRRVPTVDADMELQDPDNDEQPEQDTLCCLSDVEDTDEDAEDGADALIAAFGSEDQNQNQTHHEQTALRRKKLPHTSSASAMRVCRCGRVSRCSLMEDEAFDPHSASREYLDLHIRYAVVVRVVRVETVEGHALFVLKVSDAETQKRWEVRKTLKEMMQFYSQIQQISLVDAPVKRPLWGTFRGLRRFRLPKKFFHFRGSLNTQRRVVFDSFLRQTAALVAPAPLGPRRRKAVLLLQEFVGVHRHCDVFDRGGCTCFFLKNQVSASQLVAEIFATSSHKVSWACESFVAVLTSMSRDDKHSFMPERKARTLLNTVSRKMGEIKDKMLQDEVLLGQLAIARSERSEPDYDEFLDEVKHAVCGFVQKHVLVPLEDHVHEALNTLSDWEDENALKDKIKVLQTKPQSFFGVPPHVVAGSGSDWEDARRELRRVNEYALPLDKLKCLARAAGAIFQTSVGSNLTPEQQEATMADLAFFLDEFGSTRAVRVKLHEQQRDIQRLGSQVQRLVNGRGGEEDKNGTDDEEIAVERNQNDLNDVDEIMADVDFFLRTTIRYFQRQQGLQNERIDYDSKAGDLGENEDGKLGSTSAATLVQKVAENEQQNGGDDRPNALMQSEKTKDNNEDDGGKAGVGGADGEKIQGKKPDDISTETQNEKSEKRGCRARQFSANEDLGVSGMIAAYYNQLKSAVTGDSRPSGVSDDSDSRELTKPQPESTKISPMTIKQTETVDYGKAGLVM</sequence>
<feature type="region of interest" description="Disordered" evidence="1">
    <location>
        <begin position="648"/>
        <end position="723"/>
    </location>
</feature>
<evidence type="ECO:0000256" key="1">
    <source>
        <dbReference type="SAM" id="MobiDB-lite"/>
    </source>
</evidence>
<dbReference type="OrthoDB" id="300289at2759"/>
<feature type="compositionally biased region" description="Basic and acidic residues" evidence="1">
    <location>
        <begin position="563"/>
        <end position="574"/>
    </location>
</feature>
<evidence type="ECO:0000313" key="2">
    <source>
        <dbReference type="EMBL" id="KAG6970658.1"/>
    </source>
</evidence>
<feature type="compositionally biased region" description="Acidic residues" evidence="1">
    <location>
        <begin position="62"/>
        <end position="76"/>
    </location>
</feature>
<feature type="region of interest" description="Disordered" evidence="1">
    <location>
        <begin position="738"/>
        <end position="771"/>
    </location>
</feature>
<feature type="region of interest" description="Disordered" evidence="1">
    <location>
        <begin position="45"/>
        <end position="77"/>
    </location>
</feature>
<feature type="region of interest" description="Disordered" evidence="1">
    <location>
        <begin position="552"/>
        <end position="574"/>
    </location>
</feature>
<name>A0A8T1UY74_9STRA</name>
<evidence type="ECO:0008006" key="4">
    <source>
        <dbReference type="Google" id="ProtNLM"/>
    </source>
</evidence>
<organism evidence="2 3">
    <name type="scientific">Phytophthora cactorum</name>
    <dbReference type="NCBI Taxonomy" id="29920"/>
    <lineage>
        <taxon>Eukaryota</taxon>
        <taxon>Sar</taxon>
        <taxon>Stramenopiles</taxon>
        <taxon>Oomycota</taxon>
        <taxon>Peronosporomycetes</taxon>
        <taxon>Peronosporales</taxon>
        <taxon>Peronosporaceae</taxon>
        <taxon>Phytophthora</taxon>
    </lineage>
</organism>
<dbReference type="AlphaFoldDB" id="A0A8T1UY74"/>
<dbReference type="VEuPathDB" id="FungiDB:PC110_g13745"/>
<accession>A0A8T1UY74</accession>
<reference evidence="2" key="1">
    <citation type="submission" date="2021-01" db="EMBL/GenBank/DDBJ databases">
        <title>Phytophthora aleatoria, a newly-described species from Pinus radiata is distinct from Phytophthora cactorum isolates based on comparative genomics.</title>
        <authorList>
            <person name="Mcdougal R."/>
            <person name="Panda P."/>
            <person name="Williams N."/>
            <person name="Studholme D.J."/>
        </authorList>
    </citation>
    <scope>NUCLEOTIDE SEQUENCE</scope>
    <source>
        <strain evidence="2">NZFS 3830</strain>
    </source>
</reference>
<protein>
    <recommendedName>
        <fullName evidence="4">PX domain-containing protein</fullName>
    </recommendedName>
</protein>
<feature type="compositionally biased region" description="Polar residues" evidence="1">
    <location>
        <begin position="761"/>
        <end position="771"/>
    </location>
</feature>
<dbReference type="Proteomes" id="UP000688947">
    <property type="component" value="Unassembled WGS sequence"/>
</dbReference>
<gene>
    <name evidence="2" type="ORF">JG687_00002506</name>
</gene>
<proteinExistence type="predicted"/>
<feature type="compositionally biased region" description="Basic and acidic residues" evidence="1">
    <location>
        <begin position="685"/>
        <end position="710"/>
    </location>
</feature>